<evidence type="ECO:0000313" key="2">
    <source>
        <dbReference type="Proteomes" id="UP000270094"/>
    </source>
</evidence>
<dbReference type="Proteomes" id="UP000270094">
    <property type="component" value="Unassembled WGS sequence"/>
</dbReference>
<dbReference type="Gene3D" id="3.15.10.10">
    <property type="entry name" value="Bactericidal permeability-increasing protein, domain 1"/>
    <property type="match status" value="1"/>
</dbReference>
<evidence type="ECO:0008006" key="3">
    <source>
        <dbReference type="Google" id="ProtNLM"/>
    </source>
</evidence>
<dbReference type="EMBL" id="UYYB01110478">
    <property type="protein sequence ID" value="VDM80874.1"/>
    <property type="molecule type" value="Genomic_DNA"/>
</dbReference>
<organism evidence="1 2">
    <name type="scientific">Strongylus vulgaris</name>
    <name type="common">Blood worm</name>
    <dbReference type="NCBI Taxonomy" id="40348"/>
    <lineage>
        <taxon>Eukaryota</taxon>
        <taxon>Metazoa</taxon>
        <taxon>Ecdysozoa</taxon>
        <taxon>Nematoda</taxon>
        <taxon>Chromadorea</taxon>
        <taxon>Rhabditida</taxon>
        <taxon>Rhabditina</taxon>
        <taxon>Rhabditomorpha</taxon>
        <taxon>Strongyloidea</taxon>
        <taxon>Strongylidae</taxon>
        <taxon>Strongylus</taxon>
    </lineage>
</organism>
<dbReference type="AlphaFoldDB" id="A0A3P7JQ87"/>
<proteinExistence type="predicted"/>
<dbReference type="OrthoDB" id="10255543at2759"/>
<dbReference type="PANTHER" id="PTHR10504">
    <property type="entry name" value="BACTERICIDAL PERMEABILITY-INCREASING BPI PROTEIN-RELATED"/>
    <property type="match status" value="1"/>
</dbReference>
<evidence type="ECO:0000313" key="1">
    <source>
        <dbReference type="EMBL" id="VDM80874.1"/>
    </source>
</evidence>
<name>A0A3P7JQ87_STRVU</name>
<dbReference type="GO" id="GO:0005615">
    <property type="term" value="C:extracellular space"/>
    <property type="evidence" value="ECO:0007669"/>
    <property type="project" value="TreeGrafter"/>
</dbReference>
<accession>A0A3P7JQ87</accession>
<dbReference type="InterPro" id="IPR032942">
    <property type="entry name" value="BPI/LBP/Plunc"/>
</dbReference>
<reference evidence="1 2" key="1">
    <citation type="submission" date="2018-11" db="EMBL/GenBank/DDBJ databases">
        <authorList>
            <consortium name="Pathogen Informatics"/>
        </authorList>
    </citation>
    <scope>NUCLEOTIDE SEQUENCE [LARGE SCALE GENOMIC DNA]</scope>
</reference>
<dbReference type="GO" id="GO:0008289">
    <property type="term" value="F:lipid binding"/>
    <property type="evidence" value="ECO:0007669"/>
    <property type="project" value="InterPro"/>
</dbReference>
<dbReference type="PANTHER" id="PTHR10504:SF131">
    <property type="entry name" value="BPI2 DOMAIN-CONTAINING PROTEIN"/>
    <property type="match status" value="1"/>
</dbReference>
<dbReference type="SUPFAM" id="SSF55394">
    <property type="entry name" value="Bactericidal permeability-increasing protein, BPI"/>
    <property type="match status" value="1"/>
</dbReference>
<gene>
    <name evidence="1" type="ORF">SVUK_LOCUS15872</name>
</gene>
<protein>
    <recommendedName>
        <fullName evidence="3">Lipid-binding serum glycoprotein N-terminal domain-containing protein</fullName>
    </recommendedName>
</protein>
<keyword evidence="2" id="KW-1185">Reference proteome</keyword>
<dbReference type="InterPro" id="IPR017943">
    <property type="entry name" value="Bactericidal_perm-incr_a/b_dom"/>
</dbReference>
<sequence length="263" mass="29426">MRQRGILDQIYIGNAGVKIRLTKKGINHVKTVGVRLLNEQISQLSGYSTQFAISQPGIEGFVNLNNVRVLQFNPPQVSVVNFLPPRYVVLGLENMDIWLNGAFYGNGGPLQVEGFVDGSIIGMTVALTTEFSSTDEGLMSVQVMNAVEKYKNTVHTCTVGCKLLYNNKQKSFQHQSSRTYGSAGENAGGSSFLFHDTSIIYLTLNFYGLINEGIRHRIPGMFCKKLKHLIEDNSPRLFKKLVRTEFEEHFQEFGLIDSPVIKK</sequence>